<reference evidence="1" key="1">
    <citation type="submission" date="2014-11" db="EMBL/GenBank/DDBJ databases">
        <authorList>
            <person name="Otto D Thomas"/>
            <person name="Naeem Raeece"/>
        </authorList>
    </citation>
    <scope>NUCLEOTIDE SEQUENCE</scope>
</reference>
<protein>
    <submittedName>
        <fullName evidence="1">Uncharacterized protein</fullName>
    </submittedName>
</protein>
<dbReference type="AlphaFoldDB" id="A0A0G4GMR3"/>
<evidence type="ECO:0000313" key="1">
    <source>
        <dbReference type="EMBL" id="CEM31500.1"/>
    </source>
</evidence>
<proteinExistence type="predicted"/>
<name>A0A0G4GMR3_9ALVE</name>
<organism evidence="1">
    <name type="scientific">Chromera velia CCMP2878</name>
    <dbReference type="NCBI Taxonomy" id="1169474"/>
    <lineage>
        <taxon>Eukaryota</taxon>
        <taxon>Sar</taxon>
        <taxon>Alveolata</taxon>
        <taxon>Colpodellida</taxon>
        <taxon>Chromeraceae</taxon>
        <taxon>Chromera</taxon>
    </lineage>
</organism>
<sequence length="99" mass="11219">MQSALGKVCLGFWPSTKLPEEEDTPEAQQALKELHNEMTTFFFSDLARAESEGYSFSFLEPRGAIIDERRRGEVGQRDVVLQTPLQLLALDEPEANKMM</sequence>
<accession>A0A0G4GMR3</accession>
<dbReference type="VEuPathDB" id="CryptoDB:Cvel_22595"/>
<dbReference type="EMBL" id="CDMZ01001365">
    <property type="protein sequence ID" value="CEM31500.1"/>
    <property type="molecule type" value="Genomic_DNA"/>
</dbReference>
<gene>
    <name evidence="1" type="ORF">Cvel_22595</name>
</gene>